<evidence type="ECO:0000313" key="2">
    <source>
        <dbReference type="EMBL" id="QAA75968.1"/>
    </source>
</evidence>
<gene>
    <name evidence="2" type="ORF">BIP78_0200</name>
</gene>
<dbReference type="GO" id="GO:0006508">
    <property type="term" value="P:proteolysis"/>
    <property type="evidence" value="ECO:0007669"/>
    <property type="project" value="InterPro"/>
</dbReference>
<reference evidence="3" key="1">
    <citation type="submission" date="2018-12" db="EMBL/GenBank/DDBJ databases">
        <title>Complete genome sequence of an uncultured bacterium of the candidate phylum Bipolaricaulota.</title>
        <authorList>
            <person name="Kadnikov V.V."/>
            <person name="Mardanov A.V."/>
            <person name="Beletsky A.V."/>
            <person name="Frank Y.A."/>
            <person name="Karnachuk O.V."/>
            <person name="Ravin N.V."/>
        </authorList>
    </citation>
    <scope>NUCLEOTIDE SEQUENCE [LARGE SCALE GENOMIC DNA]</scope>
</reference>
<dbReference type="Proteomes" id="UP000287233">
    <property type="component" value="Chromosome"/>
</dbReference>
<name>A0A410FSS2_BIPS1</name>
<evidence type="ECO:0000313" key="3">
    <source>
        <dbReference type="Proteomes" id="UP000287233"/>
    </source>
</evidence>
<evidence type="ECO:0000259" key="1">
    <source>
        <dbReference type="PROSITE" id="PS50990"/>
    </source>
</evidence>
<dbReference type="Pfam" id="PF03412">
    <property type="entry name" value="Peptidase_C39"/>
    <property type="match status" value="1"/>
</dbReference>
<dbReference type="EMBL" id="CP034928">
    <property type="protein sequence ID" value="QAA75968.1"/>
    <property type="molecule type" value="Genomic_DNA"/>
</dbReference>
<dbReference type="KEGG" id="bih:BIP78_0200"/>
<protein>
    <submittedName>
        <fullName evidence="2">Peptidase C39 bacteriocin processing</fullName>
    </submittedName>
</protein>
<dbReference type="GO" id="GO:0008233">
    <property type="term" value="F:peptidase activity"/>
    <property type="evidence" value="ECO:0007669"/>
    <property type="project" value="InterPro"/>
</dbReference>
<dbReference type="GO" id="GO:0016020">
    <property type="term" value="C:membrane"/>
    <property type="evidence" value="ECO:0007669"/>
    <property type="project" value="InterPro"/>
</dbReference>
<dbReference type="PROSITE" id="PS50990">
    <property type="entry name" value="PEPTIDASE_C39"/>
    <property type="match status" value="1"/>
</dbReference>
<feature type="domain" description="Peptidase C39" evidence="1">
    <location>
        <begin position="28"/>
        <end position="162"/>
    </location>
</feature>
<dbReference type="AlphaFoldDB" id="A0A410FSS2"/>
<sequence>MAELLLLVELLFQPLAHRDLRYEGVVGQADWYTCGAAAVATLLTYYYGIDTTEAETLELAEGFMIAAGRKPGQALTALALRQTLEAKGIPTRGYRVSPEALADYFARGGLPVILHLSEPQRHFVVGVGMVGDHIVLADPSWGQSSLPFSTFVDERGYSEVVLVPIPPPELSFLVQERQQEALRRAEERLAALARLRERLP</sequence>
<dbReference type="Gene3D" id="3.90.70.10">
    <property type="entry name" value="Cysteine proteinases"/>
    <property type="match status" value="1"/>
</dbReference>
<dbReference type="GO" id="GO:0005524">
    <property type="term" value="F:ATP binding"/>
    <property type="evidence" value="ECO:0007669"/>
    <property type="project" value="InterPro"/>
</dbReference>
<accession>A0A410FSS2</accession>
<organism evidence="2 3">
    <name type="scientific">Bipolaricaulis sibiricus</name>
    <dbReference type="NCBI Taxonomy" id="2501609"/>
    <lineage>
        <taxon>Bacteria</taxon>
        <taxon>Candidatus Bipolaricaulota</taxon>
        <taxon>Candidatus Bipolaricaulia</taxon>
        <taxon>Candidatus Bipolaricaulales</taxon>
        <taxon>Candidatus Bipolaricaulaceae</taxon>
        <taxon>Candidatus Bipolaricaulis</taxon>
    </lineage>
</organism>
<dbReference type="InterPro" id="IPR005074">
    <property type="entry name" value="Peptidase_C39"/>
</dbReference>
<proteinExistence type="predicted"/>